<keyword evidence="2" id="KW-1185">Reference proteome</keyword>
<dbReference type="NCBIfam" id="NF033709">
    <property type="entry name" value="PorV_fam"/>
    <property type="match status" value="1"/>
</dbReference>
<evidence type="ECO:0000313" key="1">
    <source>
        <dbReference type="EMBL" id="PZE16187.1"/>
    </source>
</evidence>
<sequence length="332" mass="36660">MSQIGGQSAFQFLDLNFNARSAALGGDFGAANDNDINLSVLNPASINTQMDKNVALNHAFYPAGINYGQLMIGHDFEKIGMVVMHMRYVAYGKFNRTDPAGNDLGTFTAGDYAIGAGYGKKLNERFSIGGNVNLIFSQLESYFAFGVGIDFAVMYQSEDENVIAHITARNVGVQFKGYTKSNREPLPIEVLAGVSYKLNHAPFRFSLVAHDLTDWDLSYLAPFEGPLIDPLNPDDTLADPSISFLDKTFRHLNLGVEIIPTDNFSLRIGYNFNRRQTFIIPDRISITGFSAGVGFRVKKLDFNYSIVFDSPAGSTNMLSITSNFSEWKKTKS</sequence>
<dbReference type="SUPFAM" id="SSF56935">
    <property type="entry name" value="Porins"/>
    <property type="match status" value="1"/>
</dbReference>
<reference evidence="1 2" key="1">
    <citation type="submission" date="2018-06" db="EMBL/GenBank/DDBJ databases">
        <title>The draft genome sequence of Crocinitomix sp. SM1701.</title>
        <authorList>
            <person name="Zhang X."/>
        </authorList>
    </citation>
    <scope>NUCLEOTIDE SEQUENCE [LARGE SCALE GENOMIC DNA]</scope>
    <source>
        <strain evidence="1 2">SM1701</strain>
    </source>
</reference>
<comment type="caution">
    <text evidence="1">The sequence shown here is derived from an EMBL/GenBank/DDBJ whole genome shotgun (WGS) entry which is preliminary data.</text>
</comment>
<organism evidence="1 2">
    <name type="scientific">Putridiphycobacter roseus</name>
    <dbReference type="NCBI Taxonomy" id="2219161"/>
    <lineage>
        <taxon>Bacteria</taxon>
        <taxon>Pseudomonadati</taxon>
        <taxon>Bacteroidota</taxon>
        <taxon>Flavobacteriia</taxon>
        <taxon>Flavobacteriales</taxon>
        <taxon>Crocinitomicaceae</taxon>
        <taxon>Putridiphycobacter</taxon>
    </lineage>
</organism>
<dbReference type="AlphaFoldDB" id="A0A2W1MWF2"/>
<dbReference type="NCBIfam" id="NF033711">
    <property type="entry name" value="T9SS_PorQ"/>
    <property type="match status" value="1"/>
</dbReference>
<name>A0A2W1MWF2_9FLAO</name>
<evidence type="ECO:0008006" key="3">
    <source>
        <dbReference type="Google" id="ProtNLM"/>
    </source>
</evidence>
<gene>
    <name evidence="1" type="ORF">DNU06_14590</name>
</gene>
<evidence type="ECO:0000313" key="2">
    <source>
        <dbReference type="Proteomes" id="UP000249248"/>
    </source>
</evidence>
<proteinExistence type="predicted"/>
<protein>
    <recommendedName>
        <fullName evidence="3">Penicillin-binding protein</fullName>
    </recommendedName>
</protein>
<accession>A0A2W1MWF2</accession>
<dbReference type="EMBL" id="QKSB01000011">
    <property type="protein sequence ID" value="PZE16187.1"/>
    <property type="molecule type" value="Genomic_DNA"/>
</dbReference>
<dbReference type="Proteomes" id="UP000249248">
    <property type="component" value="Unassembled WGS sequence"/>
</dbReference>
<dbReference type="Gene3D" id="2.40.160.60">
    <property type="entry name" value="Outer membrane protein transport protein (OMPP1/FadL/TodX)"/>
    <property type="match status" value="2"/>
</dbReference>